<evidence type="ECO:0000256" key="2">
    <source>
        <dbReference type="ARBA" id="ARBA00022840"/>
    </source>
</evidence>
<keyword evidence="1 3" id="KW-0547">Nucleotide-binding</keyword>
<sequence length="812" mass="86856">MHYSTPVEAHDFSGTAYDGPRQNRPTAPFEYAESGSRTFPAAHQDGSTDELDPDQKLSSQLGLSVSPQPFLAISAPPPLSFGSPIVSPLPVDDLPDVDLSSSPAAMFLSAFSPTVSELSLAPDDEGALVAGYTLGPIVGRGGFSIIRTASSTQGGTVAVKIVPHSDLDKQPDPALARKSLEREAQVWASLNHEHILPLFTVNHTPYADFFFTAYCPAGSLFDILKRDGRPALPQDDAGMMFRQVVRGLRYMHEVAGFVHGDLKLENVLVDEMGVCKIGDFGMARKIGETDDDDVEPDAGDGVTRTRTLSQAHPPSSAHTHRSLGRSATGKLPPHLSLRLRQGLPTRHRTSSPYPASGSPTPLPNRGFAPGSLPYAAPELLLSPSSTTPYAAHPAQDIWALGVMLFALLTGKLPFSDSFEPRLQMKILHGAFEMPQGIGRCAEQALRGCIERSVPNRWTVAMVDEVAWGIGWGSAADDVTPPPEQAMASRSPSRSPAKTRKDYAPVDDRERRRSTSRAARSANRSSSVVRSASRSKSRSPHEHPYHHPLLQTSNHPAHPTPTQPSLSSLSDAILRTSSSTSDGSSADSAVVIPPSPVAPTHSISERGRAPRPRLHADVSMSRSRSPNETLPATPRDTSLDAVRRRKASASGPTISNPELGIEESLPELDTVDEDVRWPLSPDVDVDADSDREPRSRARLRFRHDAHSSPASGSGSGSASRSRGRAFSRSRDELRKVLRNESMPPALSPTRPSAWVRAPVMATAMTMGKEKGFYGQGCATGVAASATPIAIPGGAKSARSKSLGAATGGRQWAV</sequence>
<reference evidence="6" key="1">
    <citation type="submission" date="2019-01" db="EMBL/GenBank/DDBJ databases">
        <title>Draft genome sequences of three monokaryotic isolates of the white-rot basidiomycete fungus Dichomitus squalens.</title>
        <authorList>
            <consortium name="DOE Joint Genome Institute"/>
            <person name="Lopez S.C."/>
            <person name="Andreopoulos B."/>
            <person name="Pangilinan J."/>
            <person name="Lipzen A."/>
            <person name="Riley R."/>
            <person name="Ahrendt S."/>
            <person name="Ng V."/>
            <person name="Barry K."/>
            <person name="Daum C."/>
            <person name="Grigoriev I.V."/>
            <person name="Hilden K.S."/>
            <person name="Makela M.R."/>
            <person name="de Vries R.P."/>
        </authorList>
    </citation>
    <scope>NUCLEOTIDE SEQUENCE [LARGE SCALE GENOMIC DNA]</scope>
    <source>
        <strain evidence="6">OM18370.1</strain>
    </source>
</reference>
<feature type="region of interest" description="Disordered" evidence="4">
    <location>
        <begin position="473"/>
        <end position="729"/>
    </location>
</feature>
<feature type="region of interest" description="Disordered" evidence="4">
    <location>
        <begin position="286"/>
        <end position="368"/>
    </location>
</feature>
<dbReference type="Pfam" id="PF00069">
    <property type="entry name" value="Pkinase"/>
    <property type="match status" value="2"/>
</dbReference>
<feature type="compositionally biased region" description="Basic and acidic residues" evidence="4">
    <location>
        <begin position="498"/>
        <end position="512"/>
    </location>
</feature>
<feature type="compositionally biased region" description="Polar residues" evidence="4">
    <location>
        <begin position="304"/>
        <end position="317"/>
    </location>
</feature>
<dbReference type="PROSITE" id="PS50011">
    <property type="entry name" value="PROTEIN_KINASE_DOM"/>
    <property type="match status" value="1"/>
</dbReference>
<dbReference type="InterPro" id="IPR017441">
    <property type="entry name" value="Protein_kinase_ATP_BS"/>
</dbReference>
<dbReference type="AlphaFoldDB" id="A0A4Q9M8R0"/>
<feature type="region of interest" description="Disordered" evidence="4">
    <location>
        <begin position="792"/>
        <end position="812"/>
    </location>
</feature>
<dbReference type="SMART" id="SM00220">
    <property type="entry name" value="S_TKc"/>
    <property type="match status" value="1"/>
</dbReference>
<proteinExistence type="predicted"/>
<dbReference type="PROSITE" id="PS00107">
    <property type="entry name" value="PROTEIN_KINASE_ATP"/>
    <property type="match status" value="1"/>
</dbReference>
<evidence type="ECO:0000313" key="6">
    <source>
        <dbReference type="EMBL" id="TBU21996.1"/>
    </source>
</evidence>
<gene>
    <name evidence="6" type="ORF">BD311DRAFT_677086</name>
</gene>
<feature type="compositionally biased region" description="Low complexity" evidence="4">
    <location>
        <begin position="706"/>
        <end position="719"/>
    </location>
</feature>
<dbReference type="PROSITE" id="PS00108">
    <property type="entry name" value="PROTEIN_KINASE_ST"/>
    <property type="match status" value="1"/>
</dbReference>
<name>A0A4Q9M8R0_9APHY</name>
<feature type="compositionally biased region" description="Polar residues" evidence="4">
    <location>
        <begin position="619"/>
        <end position="629"/>
    </location>
</feature>
<protein>
    <submittedName>
        <fullName evidence="6">Kinase-like domain-containing protein</fullName>
    </submittedName>
</protein>
<evidence type="ECO:0000256" key="1">
    <source>
        <dbReference type="ARBA" id="ARBA00022741"/>
    </source>
</evidence>
<evidence type="ECO:0000256" key="4">
    <source>
        <dbReference type="SAM" id="MobiDB-lite"/>
    </source>
</evidence>
<evidence type="ECO:0000256" key="3">
    <source>
        <dbReference type="PROSITE-ProRule" id="PRU10141"/>
    </source>
</evidence>
<feature type="compositionally biased region" description="Polar residues" evidence="4">
    <location>
        <begin position="350"/>
        <end position="359"/>
    </location>
</feature>
<dbReference type="PANTHER" id="PTHR24346">
    <property type="entry name" value="MAP/MICROTUBULE AFFINITY-REGULATING KINASE"/>
    <property type="match status" value="1"/>
</dbReference>
<dbReference type="InterPro" id="IPR000719">
    <property type="entry name" value="Prot_kinase_dom"/>
</dbReference>
<dbReference type="OrthoDB" id="4062651at2759"/>
<dbReference type="GO" id="GO:0004674">
    <property type="term" value="F:protein serine/threonine kinase activity"/>
    <property type="evidence" value="ECO:0007669"/>
    <property type="project" value="TreeGrafter"/>
</dbReference>
<accession>A0A4Q9M8R0</accession>
<dbReference type="GO" id="GO:0000226">
    <property type="term" value="P:microtubule cytoskeleton organization"/>
    <property type="evidence" value="ECO:0007669"/>
    <property type="project" value="TreeGrafter"/>
</dbReference>
<organism evidence="6">
    <name type="scientific">Dichomitus squalens</name>
    <dbReference type="NCBI Taxonomy" id="114155"/>
    <lineage>
        <taxon>Eukaryota</taxon>
        <taxon>Fungi</taxon>
        <taxon>Dikarya</taxon>
        <taxon>Basidiomycota</taxon>
        <taxon>Agaricomycotina</taxon>
        <taxon>Agaricomycetes</taxon>
        <taxon>Polyporales</taxon>
        <taxon>Polyporaceae</taxon>
        <taxon>Dichomitus</taxon>
    </lineage>
</organism>
<dbReference type="Proteomes" id="UP000292957">
    <property type="component" value="Unassembled WGS sequence"/>
</dbReference>
<dbReference type="Gene3D" id="1.10.510.10">
    <property type="entry name" value="Transferase(Phosphotransferase) domain 1"/>
    <property type="match status" value="2"/>
</dbReference>
<dbReference type="GO" id="GO:0005524">
    <property type="term" value="F:ATP binding"/>
    <property type="evidence" value="ECO:0007669"/>
    <property type="project" value="UniProtKB-UniRule"/>
</dbReference>
<feature type="binding site" evidence="3">
    <location>
        <position position="160"/>
    </location>
    <ligand>
        <name>ATP</name>
        <dbReference type="ChEBI" id="CHEBI:30616"/>
    </ligand>
</feature>
<dbReference type="PANTHER" id="PTHR24346:SF76">
    <property type="entry name" value="NON-SPECIFIC SERINE_THREONINE PROTEIN KINASE"/>
    <property type="match status" value="1"/>
</dbReference>
<dbReference type="InterPro" id="IPR011009">
    <property type="entry name" value="Kinase-like_dom_sf"/>
</dbReference>
<feature type="region of interest" description="Disordered" evidence="4">
    <location>
        <begin position="1"/>
        <end position="57"/>
    </location>
</feature>
<feature type="domain" description="Protein kinase" evidence="5">
    <location>
        <begin position="132"/>
        <end position="468"/>
    </location>
</feature>
<keyword evidence="6" id="KW-0808">Transferase</keyword>
<dbReference type="EMBL" id="ML143563">
    <property type="protein sequence ID" value="TBU21996.1"/>
    <property type="molecule type" value="Genomic_DNA"/>
</dbReference>
<feature type="compositionally biased region" description="Low complexity" evidence="4">
    <location>
        <begin position="564"/>
        <end position="591"/>
    </location>
</feature>
<evidence type="ECO:0000259" key="5">
    <source>
        <dbReference type="PROSITE" id="PS50011"/>
    </source>
</evidence>
<keyword evidence="2 3" id="KW-0067">ATP-binding</keyword>
<feature type="compositionally biased region" description="Low complexity" evidence="4">
    <location>
        <begin position="515"/>
        <end position="531"/>
    </location>
</feature>
<dbReference type="GO" id="GO:0005737">
    <property type="term" value="C:cytoplasm"/>
    <property type="evidence" value="ECO:0007669"/>
    <property type="project" value="TreeGrafter"/>
</dbReference>
<keyword evidence="6" id="KW-0418">Kinase</keyword>
<feature type="compositionally biased region" description="Acidic residues" evidence="4">
    <location>
        <begin position="289"/>
        <end position="298"/>
    </location>
</feature>
<dbReference type="InterPro" id="IPR008271">
    <property type="entry name" value="Ser/Thr_kinase_AS"/>
</dbReference>
<dbReference type="GO" id="GO:0035556">
    <property type="term" value="P:intracellular signal transduction"/>
    <property type="evidence" value="ECO:0007669"/>
    <property type="project" value="TreeGrafter"/>
</dbReference>
<dbReference type="SUPFAM" id="SSF56112">
    <property type="entry name" value="Protein kinase-like (PK-like)"/>
    <property type="match status" value="1"/>
</dbReference>
<feature type="compositionally biased region" description="Acidic residues" evidence="4">
    <location>
        <begin position="659"/>
        <end position="671"/>
    </location>
</feature>